<dbReference type="PROSITE" id="PS51257">
    <property type="entry name" value="PROKAR_LIPOPROTEIN"/>
    <property type="match status" value="1"/>
</dbReference>
<accession>A0A4P6MTN0</accession>
<keyword evidence="1" id="KW-0175">Coiled coil</keyword>
<dbReference type="OrthoDB" id="404081at2"/>
<dbReference type="AlphaFoldDB" id="A0A4P6MTN0"/>
<proteinExistence type="predicted"/>
<keyword evidence="5" id="KW-1185">Reference proteome</keyword>
<sequence length="389" mass="44143">MKKKKLILSVLAIPSLMPVAVAAACGNNTDKKPEKVEQPPQSETPKPQQPAQPSRSEDSRVQEVKKTNLTKEISLLGNSTENYTNFVNQLLSVPNLGQEYSKVKLAINLASLNLTKTFSRDDFISNVLPVLGKNDNSELNYEDDESEEIQVLAPTNRAELDETAKFLKNEFNNYRVLETWFVNKLGGLVNKAETKKVLKTGKISKQQAQSNNKLTEYNAVVNEVKEFLKTNALIQFADNVEIIEFDYTKTPAWSLKIKLKVNNLETDFIKLDFQKSRDRNATEESLRQENKNRSSLKEKIKNVLLNSTVLSVFANRIKVYKLALVIDESKQISKKLTDLMSPYVSESIIKRIPFIPDFILRKFVSKIVSKILAKIIASVQTKVQDKFKN</sequence>
<dbReference type="KEGG" id="mphi:EG856_02240"/>
<feature type="chain" id="PRO_5020651773" description="Variable surface lipoprotein" evidence="3">
    <location>
        <begin position="24"/>
        <end position="389"/>
    </location>
</feature>
<dbReference type="Proteomes" id="UP000289326">
    <property type="component" value="Chromosome"/>
</dbReference>
<feature type="coiled-coil region" evidence="1">
    <location>
        <begin position="279"/>
        <end position="306"/>
    </location>
</feature>
<evidence type="ECO:0000256" key="1">
    <source>
        <dbReference type="SAM" id="Coils"/>
    </source>
</evidence>
<evidence type="ECO:0000313" key="4">
    <source>
        <dbReference type="EMBL" id="QBF34727.1"/>
    </source>
</evidence>
<evidence type="ECO:0008006" key="6">
    <source>
        <dbReference type="Google" id="ProtNLM"/>
    </source>
</evidence>
<dbReference type="EMBL" id="CP034841">
    <property type="protein sequence ID" value="QBF34727.1"/>
    <property type="molecule type" value="Genomic_DNA"/>
</dbReference>
<feature type="compositionally biased region" description="Polar residues" evidence="2">
    <location>
        <begin position="39"/>
        <end position="54"/>
    </location>
</feature>
<evidence type="ECO:0000256" key="3">
    <source>
        <dbReference type="SAM" id="SignalP"/>
    </source>
</evidence>
<dbReference type="RefSeq" id="WP_130429504.1">
    <property type="nucleotide sequence ID" value="NZ_CP034841.1"/>
</dbReference>
<evidence type="ECO:0000313" key="5">
    <source>
        <dbReference type="Proteomes" id="UP000289326"/>
    </source>
</evidence>
<name>A0A4P6MTN0_9BACT</name>
<organism evidence="4 5">
    <name type="scientific">Mycoplasmopsis phocirhinis</name>
    <dbReference type="NCBI Taxonomy" id="142650"/>
    <lineage>
        <taxon>Bacteria</taxon>
        <taxon>Bacillati</taxon>
        <taxon>Mycoplasmatota</taxon>
        <taxon>Mycoplasmoidales</taxon>
        <taxon>Metamycoplasmataceae</taxon>
        <taxon>Mycoplasmopsis</taxon>
    </lineage>
</organism>
<feature type="region of interest" description="Disordered" evidence="2">
    <location>
        <begin position="28"/>
        <end position="63"/>
    </location>
</feature>
<keyword evidence="3" id="KW-0732">Signal</keyword>
<protein>
    <recommendedName>
        <fullName evidence="6">Variable surface lipoprotein</fullName>
    </recommendedName>
</protein>
<feature type="signal peptide" evidence="3">
    <location>
        <begin position="1"/>
        <end position="23"/>
    </location>
</feature>
<evidence type="ECO:0000256" key="2">
    <source>
        <dbReference type="SAM" id="MobiDB-lite"/>
    </source>
</evidence>
<reference evidence="4 5" key="1">
    <citation type="submission" date="2019-01" db="EMBL/GenBank/DDBJ databases">
        <title>Complete sequence and annotation of the Mycoplasma phocirhinis strain 852T genome.</title>
        <authorList>
            <person name="Frasca S.Jr."/>
            <person name="Kutish G.F."/>
            <person name="Castellanos Gell J."/>
            <person name="Michaels D.L."/>
            <person name="Brown D.R."/>
        </authorList>
    </citation>
    <scope>NUCLEOTIDE SEQUENCE [LARGE SCALE GENOMIC DNA]</scope>
    <source>
        <strain evidence="4 5">852</strain>
    </source>
</reference>
<gene>
    <name evidence="4" type="ORF">EG856_02240</name>
</gene>